<comment type="similarity">
    <text evidence="3">Belongs to the short-chain dehydrogenases/reductases (SDR) family. SDR65C subfamily.</text>
</comment>
<dbReference type="SUPFAM" id="SSF51735">
    <property type="entry name" value="NAD(P)-binding Rossmann-fold domains"/>
    <property type="match status" value="1"/>
</dbReference>
<dbReference type="Gene3D" id="3.40.50.720">
    <property type="entry name" value="NAD(P)-binding Rossmann-like Domain"/>
    <property type="match status" value="1"/>
</dbReference>
<gene>
    <name evidence="5" type="ORF">QN277_019642</name>
</gene>
<name>A0AAE1KBY4_9FABA</name>
<dbReference type="Proteomes" id="UP001293593">
    <property type="component" value="Unassembled WGS sequence"/>
</dbReference>
<keyword evidence="1" id="KW-0521">NADP</keyword>
<keyword evidence="4" id="KW-0472">Membrane</keyword>
<evidence type="ECO:0000256" key="4">
    <source>
        <dbReference type="SAM" id="Phobius"/>
    </source>
</evidence>
<reference evidence="5" key="1">
    <citation type="submission" date="2023-10" db="EMBL/GenBank/DDBJ databases">
        <title>Chromosome-level genome of the transformable northern wattle, Acacia crassicarpa.</title>
        <authorList>
            <person name="Massaro I."/>
            <person name="Sinha N.R."/>
            <person name="Poethig S."/>
            <person name="Leichty A.R."/>
        </authorList>
    </citation>
    <scope>NUCLEOTIDE SEQUENCE</scope>
    <source>
        <strain evidence="5">Acra3RX</strain>
        <tissue evidence="5">Leaf</tissue>
    </source>
</reference>
<dbReference type="InterPro" id="IPR045000">
    <property type="entry name" value="TR"/>
</dbReference>
<dbReference type="InterPro" id="IPR036291">
    <property type="entry name" value="NAD(P)-bd_dom_sf"/>
</dbReference>
<sequence>MGIVASIFQGKLNILVNNVGKYLLKETPDYTTKEVLSIMSTNFESAYHSNQLAHPLLKASGYGSIVLISSIAGLKAMPLLFAYAASKGAMNQITKNLAMEWAKDNIRVNAVAPGPVMTTISESSNTNIARGEKESNVGSAILSKVPMGRIGYPKEISTIVAFLCFPAASYITGQIICADGGYTV</sequence>
<dbReference type="PRINTS" id="PR00081">
    <property type="entry name" value="GDHRDH"/>
</dbReference>
<protein>
    <recommendedName>
        <fullName evidence="7">Tropinone reductase</fullName>
    </recommendedName>
</protein>
<evidence type="ECO:0000313" key="5">
    <source>
        <dbReference type="EMBL" id="KAK4270874.1"/>
    </source>
</evidence>
<keyword evidence="6" id="KW-1185">Reference proteome</keyword>
<dbReference type="GO" id="GO:0016491">
    <property type="term" value="F:oxidoreductase activity"/>
    <property type="evidence" value="ECO:0007669"/>
    <property type="project" value="UniProtKB-KW"/>
</dbReference>
<evidence type="ECO:0000256" key="2">
    <source>
        <dbReference type="ARBA" id="ARBA00023002"/>
    </source>
</evidence>
<dbReference type="InterPro" id="IPR002347">
    <property type="entry name" value="SDR_fam"/>
</dbReference>
<dbReference type="PANTHER" id="PTHR42898">
    <property type="entry name" value="TROPINONE REDUCTASE"/>
    <property type="match status" value="1"/>
</dbReference>
<feature type="transmembrane region" description="Helical" evidence="4">
    <location>
        <begin position="62"/>
        <end position="85"/>
    </location>
</feature>
<dbReference type="EMBL" id="JAWXYG010000005">
    <property type="protein sequence ID" value="KAK4270874.1"/>
    <property type="molecule type" value="Genomic_DNA"/>
</dbReference>
<evidence type="ECO:0000313" key="6">
    <source>
        <dbReference type="Proteomes" id="UP001293593"/>
    </source>
</evidence>
<comment type="caution">
    <text evidence="5">The sequence shown here is derived from an EMBL/GenBank/DDBJ whole genome shotgun (WGS) entry which is preliminary data.</text>
</comment>
<dbReference type="InterPro" id="IPR020904">
    <property type="entry name" value="Sc_DH/Rdtase_CS"/>
</dbReference>
<keyword evidence="4" id="KW-0812">Transmembrane</keyword>
<dbReference type="AlphaFoldDB" id="A0AAE1KBY4"/>
<proteinExistence type="inferred from homology"/>
<dbReference type="Pfam" id="PF13561">
    <property type="entry name" value="adh_short_C2"/>
    <property type="match status" value="1"/>
</dbReference>
<dbReference type="PROSITE" id="PS00061">
    <property type="entry name" value="ADH_SHORT"/>
    <property type="match status" value="1"/>
</dbReference>
<dbReference type="PANTHER" id="PTHR42898:SF101">
    <property type="entry name" value="ENOYL-(ACYL CARRIER) REDUCTASE"/>
    <property type="match status" value="1"/>
</dbReference>
<keyword evidence="4" id="KW-1133">Transmembrane helix</keyword>
<organism evidence="5 6">
    <name type="scientific">Acacia crassicarpa</name>
    <name type="common">northern wattle</name>
    <dbReference type="NCBI Taxonomy" id="499986"/>
    <lineage>
        <taxon>Eukaryota</taxon>
        <taxon>Viridiplantae</taxon>
        <taxon>Streptophyta</taxon>
        <taxon>Embryophyta</taxon>
        <taxon>Tracheophyta</taxon>
        <taxon>Spermatophyta</taxon>
        <taxon>Magnoliopsida</taxon>
        <taxon>eudicotyledons</taxon>
        <taxon>Gunneridae</taxon>
        <taxon>Pentapetalae</taxon>
        <taxon>rosids</taxon>
        <taxon>fabids</taxon>
        <taxon>Fabales</taxon>
        <taxon>Fabaceae</taxon>
        <taxon>Caesalpinioideae</taxon>
        <taxon>mimosoid clade</taxon>
        <taxon>Acacieae</taxon>
        <taxon>Acacia</taxon>
    </lineage>
</organism>
<keyword evidence="2" id="KW-0560">Oxidoreductase</keyword>
<accession>A0AAE1KBY4</accession>
<evidence type="ECO:0000256" key="3">
    <source>
        <dbReference type="ARBA" id="ARBA00025714"/>
    </source>
</evidence>
<dbReference type="PRINTS" id="PR00080">
    <property type="entry name" value="SDRFAMILY"/>
</dbReference>
<evidence type="ECO:0008006" key="7">
    <source>
        <dbReference type="Google" id="ProtNLM"/>
    </source>
</evidence>
<evidence type="ECO:0000256" key="1">
    <source>
        <dbReference type="ARBA" id="ARBA00022857"/>
    </source>
</evidence>